<feature type="compositionally biased region" description="Low complexity" evidence="12">
    <location>
        <begin position="135"/>
        <end position="153"/>
    </location>
</feature>
<dbReference type="FunFam" id="2.40.50.140:FF:000064">
    <property type="entry name" value="Replication protein A subunit"/>
    <property type="match status" value="1"/>
</dbReference>
<evidence type="ECO:0000256" key="7">
    <source>
        <dbReference type="ARBA" id="ARBA00023125"/>
    </source>
</evidence>
<evidence type="ECO:0000313" key="17">
    <source>
        <dbReference type="EMBL" id="CAD7092211.1"/>
    </source>
</evidence>
<evidence type="ECO:0000256" key="6">
    <source>
        <dbReference type="ARBA" id="ARBA00022833"/>
    </source>
</evidence>
<evidence type="ECO:0000313" key="18">
    <source>
        <dbReference type="Proteomes" id="UP000594454"/>
    </source>
</evidence>
<dbReference type="FunFam" id="2.40.50.140:FF:000090">
    <property type="entry name" value="Replication protein A subunit"/>
    <property type="match status" value="1"/>
</dbReference>
<dbReference type="Pfam" id="PF04057">
    <property type="entry name" value="Rep-A_N"/>
    <property type="match status" value="1"/>
</dbReference>
<dbReference type="Pfam" id="PF08646">
    <property type="entry name" value="Rep_fac-A_C"/>
    <property type="match status" value="1"/>
</dbReference>
<proteinExistence type="inferred from homology"/>
<feature type="domain" description="Replication protein A OB" evidence="16">
    <location>
        <begin position="309"/>
        <end position="407"/>
    </location>
</feature>
<keyword evidence="6 11" id="KW-0862">Zinc</keyword>
<keyword evidence="4 11" id="KW-0479">Metal-binding</keyword>
<feature type="region of interest" description="Disordered" evidence="12">
    <location>
        <begin position="117"/>
        <end position="190"/>
    </location>
</feature>
<evidence type="ECO:0000256" key="11">
    <source>
        <dbReference type="RuleBase" id="RU364130"/>
    </source>
</evidence>
<dbReference type="FunFam" id="2.40.50.140:FF:000117">
    <property type="entry name" value="Replication protein A subunit"/>
    <property type="match status" value="1"/>
</dbReference>
<dbReference type="Pfam" id="PF01336">
    <property type="entry name" value="tRNA_anti-codon"/>
    <property type="match status" value="1"/>
</dbReference>
<keyword evidence="3 11" id="KW-0235">DNA replication</keyword>
<dbReference type="GO" id="GO:0003677">
    <property type="term" value="F:DNA binding"/>
    <property type="evidence" value="ECO:0007669"/>
    <property type="project" value="UniProtKB-KW"/>
</dbReference>
<feature type="domain" description="OB" evidence="13">
    <location>
        <begin position="200"/>
        <end position="279"/>
    </location>
</feature>
<evidence type="ECO:0000256" key="2">
    <source>
        <dbReference type="ARBA" id="ARBA00005690"/>
    </source>
</evidence>
<dbReference type="CDD" id="cd04475">
    <property type="entry name" value="RPA1_DBD_B"/>
    <property type="match status" value="1"/>
</dbReference>
<dbReference type="InterPro" id="IPR012340">
    <property type="entry name" value="NA-bd_OB-fold"/>
</dbReference>
<protein>
    <recommendedName>
        <fullName evidence="11">Replication protein A subunit</fullName>
    </recommendedName>
</protein>
<evidence type="ECO:0000256" key="3">
    <source>
        <dbReference type="ARBA" id="ARBA00022705"/>
    </source>
</evidence>
<dbReference type="Proteomes" id="UP000594454">
    <property type="component" value="Chromosome 6"/>
</dbReference>
<keyword evidence="7 11" id="KW-0238">DNA-binding</keyword>
<dbReference type="GO" id="GO:0006281">
    <property type="term" value="P:DNA repair"/>
    <property type="evidence" value="ECO:0007669"/>
    <property type="project" value="InterPro"/>
</dbReference>
<evidence type="ECO:0000256" key="1">
    <source>
        <dbReference type="ARBA" id="ARBA00004123"/>
    </source>
</evidence>
<evidence type="ECO:0000259" key="14">
    <source>
        <dbReference type="Pfam" id="PF04057"/>
    </source>
</evidence>
<dbReference type="CDD" id="cd04474">
    <property type="entry name" value="RPA1_DBD_A"/>
    <property type="match status" value="1"/>
</dbReference>
<evidence type="ECO:0000256" key="12">
    <source>
        <dbReference type="SAM" id="MobiDB-lite"/>
    </source>
</evidence>
<dbReference type="SUPFAM" id="SSF50249">
    <property type="entry name" value="Nucleic acid-binding proteins"/>
    <property type="match status" value="4"/>
</dbReference>
<dbReference type="FunCoup" id="A0A7R8Z141">
    <property type="interactions" value="2337"/>
</dbReference>
<reference evidence="17 18" key="1">
    <citation type="submission" date="2020-11" db="EMBL/GenBank/DDBJ databases">
        <authorList>
            <person name="Wallbank WR R."/>
            <person name="Pardo Diaz C."/>
            <person name="Kozak K."/>
            <person name="Martin S."/>
            <person name="Jiggins C."/>
            <person name="Moest M."/>
            <person name="Warren A I."/>
            <person name="Generalovic N T."/>
            <person name="Byers J.R.P. K."/>
            <person name="Montejo-Kovacevich G."/>
            <person name="Yen C E."/>
        </authorList>
    </citation>
    <scope>NUCLEOTIDE SEQUENCE [LARGE SCALE GENOMIC DNA]</scope>
</reference>
<name>A0A7R8Z141_HERIL</name>
<dbReference type="EMBL" id="LR899014">
    <property type="protein sequence ID" value="CAD7092211.1"/>
    <property type="molecule type" value="Genomic_DNA"/>
</dbReference>
<dbReference type="InterPro" id="IPR031657">
    <property type="entry name" value="REPA_OB_2"/>
</dbReference>
<dbReference type="Gene3D" id="2.40.50.140">
    <property type="entry name" value="Nucleic acid-binding proteins"/>
    <property type="match status" value="4"/>
</dbReference>
<feature type="domain" description="Replication factor-A protein 1 N-terminal" evidence="14">
    <location>
        <begin position="7"/>
        <end position="109"/>
    </location>
</feature>
<dbReference type="InterPro" id="IPR004591">
    <property type="entry name" value="Rfa1"/>
</dbReference>
<dbReference type="AlphaFoldDB" id="A0A7R8Z141"/>
<keyword evidence="5 11" id="KW-0863">Zinc-finger</keyword>
<evidence type="ECO:0000256" key="9">
    <source>
        <dbReference type="ARBA" id="ARBA00058595"/>
    </source>
</evidence>
<dbReference type="InParanoid" id="A0A7R8Z141"/>
<dbReference type="GO" id="GO:0006310">
    <property type="term" value="P:DNA recombination"/>
    <property type="evidence" value="ECO:0007669"/>
    <property type="project" value="InterPro"/>
</dbReference>
<accession>A0A7R8Z141</accession>
<evidence type="ECO:0000256" key="8">
    <source>
        <dbReference type="ARBA" id="ARBA00023242"/>
    </source>
</evidence>
<dbReference type="GO" id="GO:0005634">
    <property type="term" value="C:nucleus"/>
    <property type="evidence" value="ECO:0007669"/>
    <property type="project" value="UniProtKB-SubCell"/>
</dbReference>
<dbReference type="FunFam" id="2.40.50.140:FF:000041">
    <property type="entry name" value="Replication protein A subunit"/>
    <property type="match status" value="1"/>
</dbReference>
<comment type="subunit">
    <text evidence="10 11">Component of the heterotrimeric canonical replication protein A complex (RPA).</text>
</comment>
<keyword evidence="8 11" id="KW-0539">Nucleus</keyword>
<dbReference type="NCBIfam" id="TIGR00617">
    <property type="entry name" value="rpa1"/>
    <property type="match status" value="1"/>
</dbReference>
<sequence>MARIATLTTGCMESILSGVDIDKPVVQILGSKKIPGPEGTDRLRLLVSDGKHLNSFAMLATQLNDLHAKGELDENTIVRLDRYCTSMVNKSEKGDRRVLVILELTVLTSGLQVGKKIGTPVPYTGEPQKPASNVSKPAPSAATPSSNTSNGSAFGSRPTAASPYGASNGSSFGRNAAPSTQGGQQLTHPIASLSPYQNRWVIKARVTAKSGMRSWSNAKGEGKLFSMDLMDESGEIRATAFRDAADKFYDLIEVDKVYYISKCQLKSANKQFSTLNNDYEMTFTNETTVQPCDDDESCIPKMQFNFVPIAQIANIEPKAAVDVIGVCKETGEIQRFTGRTNNKEFIKREITLVDSSNASVALTLWGDDAVNFDGHVQPVILVKGARVSEFGGGKTINLGVGSSMKINPDIPEGHKLRGWFDNGGGDEIQSNVSTRSAAGGGSFNTEWLTFHEAQLKNLGADDKPDYFQVKAVIHMVKATNATYKACPQPDCNKKVIDEENGMYRCEKCNQSYTNFKYRLLINMSVADWTSNRWVTCFNEIGEQLLGKSAQEVGRDIEEQGEAALQTMNFKSYVFKLRAKMEMFGDVGRNKMTVMNISPVNYKEYNRHLIKDLQELTGIGKV</sequence>
<comment type="function">
    <text evidence="9 11">As part of the heterotrimeric replication protein A complex (RPA/RP-A), binds and stabilizes single-stranded DNA intermediates, that form during DNA replication or upon DNA stress. It prevents their reannealing and in parallel, recruits and activates different proteins and complexes involved in DNA metabolism. Thereby, it plays an essential role both in DNA replication and the cellular response to DNA damage.</text>
</comment>
<evidence type="ECO:0000259" key="16">
    <source>
        <dbReference type="Pfam" id="PF16900"/>
    </source>
</evidence>
<dbReference type="PANTHER" id="PTHR47165:SF4">
    <property type="entry name" value="OS03G0429900 PROTEIN"/>
    <property type="match status" value="1"/>
</dbReference>
<dbReference type="InterPro" id="IPR004365">
    <property type="entry name" value="NA-bd_OB_tRNA"/>
</dbReference>
<dbReference type="GO" id="GO:0008270">
    <property type="term" value="F:zinc ion binding"/>
    <property type="evidence" value="ECO:0007669"/>
    <property type="project" value="UniProtKB-KW"/>
</dbReference>
<dbReference type="OrthoDB" id="1751331at2759"/>
<dbReference type="Pfam" id="PF16900">
    <property type="entry name" value="REPA_OB_2"/>
    <property type="match status" value="1"/>
</dbReference>
<evidence type="ECO:0000259" key="15">
    <source>
        <dbReference type="Pfam" id="PF08646"/>
    </source>
</evidence>
<feature type="domain" description="Replication factor A C-terminal" evidence="15">
    <location>
        <begin position="466"/>
        <end position="608"/>
    </location>
</feature>
<comment type="similarity">
    <text evidence="2 11">Belongs to the replication factor A protein 1 family.</text>
</comment>
<dbReference type="InterPro" id="IPR047192">
    <property type="entry name" value="Euk_RPA1_DBD_C"/>
</dbReference>
<dbReference type="GO" id="GO:0006260">
    <property type="term" value="P:DNA replication"/>
    <property type="evidence" value="ECO:0007669"/>
    <property type="project" value="UniProtKB-KW"/>
</dbReference>
<keyword evidence="18" id="KW-1185">Reference proteome</keyword>
<feature type="compositionally biased region" description="Polar residues" evidence="12">
    <location>
        <begin position="165"/>
        <end position="187"/>
    </location>
</feature>
<dbReference type="PANTHER" id="PTHR47165">
    <property type="entry name" value="OS03G0429900 PROTEIN"/>
    <property type="match status" value="1"/>
</dbReference>
<dbReference type="CDD" id="cd04476">
    <property type="entry name" value="RPA1_DBD_C"/>
    <property type="match status" value="1"/>
</dbReference>
<dbReference type="OMA" id="FNSYAML"/>
<gene>
    <name evidence="17" type="ORF">HERILL_LOCUS14588</name>
</gene>
<evidence type="ECO:0000256" key="4">
    <source>
        <dbReference type="ARBA" id="ARBA00022723"/>
    </source>
</evidence>
<evidence type="ECO:0000256" key="5">
    <source>
        <dbReference type="ARBA" id="ARBA00022771"/>
    </source>
</evidence>
<dbReference type="InterPro" id="IPR007199">
    <property type="entry name" value="Rep_factor-A_N"/>
</dbReference>
<comment type="subcellular location">
    <subcellularLocation>
        <location evidence="1 11">Nucleus</location>
    </subcellularLocation>
</comment>
<evidence type="ECO:0000256" key="10">
    <source>
        <dbReference type="ARBA" id="ARBA00062035"/>
    </source>
</evidence>
<organism evidence="17 18">
    <name type="scientific">Hermetia illucens</name>
    <name type="common">Black soldier fly</name>
    <dbReference type="NCBI Taxonomy" id="343691"/>
    <lineage>
        <taxon>Eukaryota</taxon>
        <taxon>Metazoa</taxon>
        <taxon>Ecdysozoa</taxon>
        <taxon>Arthropoda</taxon>
        <taxon>Hexapoda</taxon>
        <taxon>Insecta</taxon>
        <taxon>Pterygota</taxon>
        <taxon>Neoptera</taxon>
        <taxon>Endopterygota</taxon>
        <taxon>Diptera</taxon>
        <taxon>Brachycera</taxon>
        <taxon>Stratiomyomorpha</taxon>
        <taxon>Stratiomyidae</taxon>
        <taxon>Hermetiinae</taxon>
        <taxon>Hermetia</taxon>
    </lineage>
</organism>
<dbReference type="CDD" id="cd04477">
    <property type="entry name" value="RPA1N"/>
    <property type="match status" value="1"/>
</dbReference>
<evidence type="ECO:0000259" key="13">
    <source>
        <dbReference type="Pfam" id="PF01336"/>
    </source>
</evidence>
<dbReference type="InterPro" id="IPR013955">
    <property type="entry name" value="Rep_factor-A_C"/>
</dbReference>